<name>A0ABD3H2E6_9MARC</name>
<accession>A0ABD3H2E6</accession>
<reference evidence="2 3" key="1">
    <citation type="submission" date="2024-09" db="EMBL/GenBank/DDBJ databases">
        <title>Chromosome-scale assembly of Riccia sorocarpa.</title>
        <authorList>
            <person name="Paukszto L."/>
        </authorList>
    </citation>
    <scope>NUCLEOTIDE SEQUENCE [LARGE SCALE GENOMIC DNA]</scope>
    <source>
        <strain evidence="2">LP-2024</strain>
        <tissue evidence="2">Aerial parts of the thallus</tissue>
    </source>
</reference>
<comment type="caution">
    <text evidence="2">The sequence shown here is derived from an EMBL/GenBank/DDBJ whole genome shotgun (WGS) entry which is preliminary data.</text>
</comment>
<gene>
    <name evidence="2" type="ORF">R1sor_002243</name>
</gene>
<feature type="region of interest" description="Disordered" evidence="1">
    <location>
        <begin position="1"/>
        <end position="23"/>
    </location>
</feature>
<evidence type="ECO:0000313" key="2">
    <source>
        <dbReference type="EMBL" id="KAL3684221.1"/>
    </source>
</evidence>
<evidence type="ECO:0000313" key="3">
    <source>
        <dbReference type="Proteomes" id="UP001633002"/>
    </source>
</evidence>
<proteinExistence type="predicted"/>
<dbReference type="Proteomes" id="UP001633002">
    <property type="component" value="Unassembled WGS sequence"/>
</dbReference>
<keyword evidence="3" id="KW-1185">Reference proteome</keyword>
<dbReference type="EMBL" id="JBJQOH010000006">
    <property type="protein sequence ID" value="KAL3684221.1"/>
    <property type="molecule type" value="Genomic_DNA"/>
</dbReference>
<evidence type="ECO:0000256" key="1">
    <source>
        <dbReference type="SAM" id="MobiDB-lite"/>
    </source>
</evidence>
<organism evidence="2 3">
    <name type="scientific">Riccia sorocarpa</name>
    <dbReference type="NCBI Taxonomy" id="122646"/>
    <lineage>
        <taxon>Eukaryota</taxon>
        <taxon>Viridiplantae</taxon>
        <taxon>Streptophyta</taxon>
        <taxon>Embryophyta</taxon>
        <taxon>Marchantiophyta</taxon>
        <taxon>Marchantiopsida</taxon>
        <taxon>Marchantiidae</taxon>
        <taxon>Marchantiales</taxon>
        <taxon>Ricciaceae</taxon>
        <taxon>Riccia</taxon>
    </lineage>
</organism>
<dbReference type="AlphaFoldDB" id="A0ABD3H2E6"/>
<protein>
    <submittedName>
        <fullName evidence="2">Uncharacterized protein</fullName>
    </submittedName>
</protein>
<sequence>MPPLVKPSAEEPPPTEERALPFVEKPDGKAVARINRELRQRMYLMGKRILGHERRSLERVVRSSDMYEPGLQYDFGDGDY</sequence>